<dbReference type="KEGG" id="ckl:CKL_2903"/>
<dbReference type="InterPro" id="IPR052183">
    <property type="entry name" value="IS_Transposase"/>
</dbReference>
<dbReference type="Pfam" id="PF13610">
    <property type="entry name" value="DDE_Tnp_IS240"/>
    <property type="match status" value="1"/>
</dbReference>
<accession>A5N1B9</accession>
<dbReference type="HOGENOM" id="CLU_1966734_0_0_9"/>
<keyword evidence="3" id="KW-1185">Reference proteome</keyword>
<dbReference type="PANTHER" id="PTHR35528">
    <property type="entry name" value="BLL1675 PROTEIN"/>
    <property type="match status" value="1"/>
</dbReference>
<dbReference type="PANTHER" id="PTHR35528:SF3">
    <property type="entry name" value="BLL1675 PROTEIN"/>
    <property type="match status" value="1"/>
</dbReference>
<dbReference type="InterPro" id="IPR032874">
    <property type="entry name" value="DDE_dom"/>
</dbReference>
<dbReference type="Proteomes" id="UP000002411">
    <property type="component" value="Chromosome"/>
</dbReference>
<dbReference type="InterPro" id="IPR012337">
    <property type="entry name" value="RNaseH-like_sf"/>
</dbReference>
<reference evidence="2 3" key="1">
    <citation type="journal article" date="2008" name="Proc. Natl. Acad. Sci. U.S.A.">
        <title>The genome of Clostridium kluyveri, a strict anaerobe with unique metabolic features.</title>
        <authorList>
            <person name="Seedorf H."/>
            <person name="Fricke W.F."/>
            <person name="Veith B."/>
            <person name="Brueggemann H."/>
            <person name="Liesegang H."/>
            <person name="Strittmatter A."/>
            <person name="Miethke M."/>
            <person name="Buckel W."/>
            <person name="Hinderberger J."/>
            <person name="Li F."/>
            <person name="Hagemeier C."/>
            <person name="Thauer R.K."/>
            <person name="Gottschalk G."/>
        </authorList>
    </citation>
    <scope>NUCLEOTIDE SEQUENCE [LARGE SCALE GENOMIC DNA]</scope>
    <source>
        <strain evidence="3">ATCC 8527 / DSM 555 / NCIMB 10680</strain>
    </source>
</reference>
<name>A5N1B9_CLOK5</name>
<dbReference type="InterPro" id="IPR036397">
    <property type="entry name" value="RNaseH_sf"/>
</dbReference>
<evidence type="ECO:0000313" key="2">
    <source>
        <dbReference type="EMBL" id="EDK34915.1"/>
    </source>
</evidence>
<dbReference type="PROSITE" id="PS50994">
    <property type="entry name" value="INTEGRASE"/>
    <property type="match status" value="1"/>
</dbReference>
<gene>
    <name evidence="2" type="ordered locus">CKL_2903</name>
</gene>
<organism evidence="2 3">
    <name type="scientific">Clostridium kluyveri (strain ATCC 8527 / DSM 555 / NBRC 12016 / NCIMB 10680 / K1)</name>
    <dbReference type="NCBI Taxonomy" id="431943"/>
    <lineage>
        <taxon>Bacteria</taxon>
        <taxon>Bacillati</taxon>
        <taxon>Bacillota</taxon>
        <taxon>Clostridia</taxon>
        <taxon>Eubacteriales</taxon>
        <taxon>Clostridiaceae</taxon>
        <taxon>Clostridium</taxon>
    </lineage>
</organism>
<dbReference type="AlphaFoldDB" id="A5N1B9"/>
<dbReference type="EMBL" id="CP000673">
    <property type="protein sequence ID" value="EDK34915.1"/>
    <property type="molecule type" value="Genomic_DNA"/>
</dbReference>
<dbReference type="eggNOG" id="COG3316">
    <property type="taxonomic scope" value="Bacteria"/>
</dbReference>
<protein>
    <submittedName>
        <fullName evidence="2">Transposase</fullName>
    </submittedName>
</protein>
<dbReference type="InterPro" id="IPR001584">
    <property type="entry name" value="Integrase_cat-core"/>
</dbReference>
<evidence type="ECO:0000259" key="1">
    <source>
        <dbReference type="PROSITE" id="PS50994"/>
    </source>
</evidence>
<proteinExistence type="predicted"/>
<feature type="domain" description="Integrase catalytic" evidence="1">
    <location>
        <begin position="12"/>
        <end position="127"/>
    </location>
</feature>
<dbReference type="GO" id="GO:0003676">
    <property type="term" value="F:nucleic acid binding"/>
    <property type="evidence" value="ECO:0007669"/>
    <property type="project" value="InterPro"/>
</dbReference>
<evidence type="ECO:0000313" key="3">
    <source>
        <dbReference type="Proteomes" id="UP000002411"/>
    </source>
</evidence>
<dbReference type="Gene3D" id="3.30.420.10">
    <property type="entry name" value="Ribonuclease H-like superfamily/Ribonuclease H"/>
    <property type="match status" value="1"/>
</dbReference>
<dbReference type="SUPFAM" id="SSF53098">
    <property type="entry name" value="Ribonuclease H-like"/>
    <property type="match status" value="1"/>
</dbReference>
<sequence>MPSGFNSFLKILCLIPILSSDEWHADETYVKIKGIDYYLWLILDSKTRVIISFVLSRFRNSTQAYKLFFYSSILTRTSPKKIVTDKWDAYNEAIKNLHCHTLHHKYSAFSEDLNNNFIESFNKTFKA</sequence>
<dbReference type="GO" id="GO:0015074">
    <property type="term" value="P:DNA integration"/>
    <property type="evidence" value="ECO:0007669"/>
    <property type="project" value="InterPro"/>
</dbReference>